<evidence type="ECO:0000313" key="23">
    <source>
        <dbReference type="Proteomes" id="UP000321787"/>
    </source>
</evidence>
<dbReference type="InterPro" id="IPR001789">
    <property type="entry name" value="Sig_transdc_resp-reg_receiver"/>
</dbReference>
<evidence type="ECO:0000256" key="10">
    <source>
        <dbReference type="ARBA" id="ARBA00022840"/>
    </source>
</evidence>
<keyword evidence="5 15" id="KW-0597">Phosphoprotein</keyword>
<dbReference type="AlphaFoldDB" id="A0A510UL95"/>
<dbReference type="SMART" id="SM00304">
    <property type="entry name" value="HAMP"/>
    <property type="match status" value="1"/>
</dbReference>
<evidence type="ECO:0000259" key="18">
    <source>
        <dbReference type="PROSITE" id="PS50109"/>
    </source>
</evidence>
<evidence type="ECO:0000256" key="17">
    <source>
        <dbReference type="SAM" id="Phobius"/>
    </source>
</evidence>
<dbReference type="CDD" id="cd16922">
    <property type="entry name" value="HATPase_EvgS-ArcB-TorS-like"/>
    <property type="match status" value="1"/>
</dbReference>
<evidence type="ECO:0000313" key="22">
    <source>
        <dbReference type="EMBL" id="GEK15319.1"/>
    </source>
</evidence>
<dbReference type="PRINTS" id="PR00344">
    <property type="entry name" value="BCTRLSENSOR"/>
</dbReference>
<evidence type="ECO:0000259" key="21">
    <source>
        <dbReference type="PROSITE" id="PS50894"/>
    </source>
</evidence>
<dbReference type="Pfam" id="PF02518">
    <property type="entry name" value="HATPase_c"/>
    <property type="match status" value="1"/>
</dbReference>
<feature type="coiled-coil region" evidence="16">
    <location>
        <begin position="217"/>
        <end position="247"/>
    </location>
</feature>
<comment type="subcellular location">
    <subcellularLocation>
        <location evidence="2">Cell membrane</location>
        <topology evidence="2">Multi-pass membrane protein</topology>
    </subcellularLocation>
</comment>
<proteinExistence type="predicted"/>
<dbReference type="InterPro" id="IPR011006">
    <property type="entry name" value="CheY-like_superfamily"/>
</dbReference>
<comment type="caution">
    <text evidence="22">The sequence shown here is derived from an EMBL/GenBank/DDBJ whole genome shotgun (WGS) entry which is preliminary data.</text>
</comment>
<keyword evidence="4" id="KW-1003">Cell membrane</keyword>
<evidence type="ECO:0000256" key="16">
    <source>
        <dbReference type="SAM" id="Coils"/>
    </source>
</evidence>
<evidence type="ECO:0000256" key="14">
    <source>
        <dbReference type="PROSITE-ProRule" id="PRU00110"/>
    </source>
</evidence>
<dbReference type="FunFam" id="3.30.565.10:FF:000010">
    <property type="entry name" value="Sensor histidine kinase RcsC"/>
    <property type="match status" value="1"/>
</dbReference>
<evidence type="ECO:0000256" key="8">
    <source>
        <dbReference type="ARBA" id="ARBA00022741"/>
    </source>
</evidence>
<keyword evidence="16" id="KW-0175">Coiled coil</keyword>
<dbReference type="SMART" id="SM00388">
    <property type="entry name" value="HisKA"/>
    <property type="match status" value="1"/>
</dbReference>
<dbReference type="EMBL" id="BJTZ01000028">
    <property type="protein sequence ID" value="GEK15319.1"/>
    <property type="molecule type" value="Genomic_DNA"/>
</dbReference>
<keyword evidence="6" id="KW-0808">Transferase</keyword>
<dbReference type="PANTHER" id="PTHR45339">
    <property type="entry name" value="HYBRID SIGNAL TRANSDUCTION HISTIDINE KINASE J"/>
    <property type="match status" value="1"/>
</dbReference>
<keyword evidence="10" id="KW-0067">ATP-binding</keyword>
<feature type="domain" description="HAMP" evidence="20">
    <location>
        <begin position="173"/>
        <end position="225"/>
    </location>
</feature>
<dbReference type="SUPFAM" id="SSF55874">
    <property type="entry name" value="ATPase domain of HSP90 chaperone/DNA topoisomerase II/histidine kinase"/>
    <property type="match status" value="1"/>
</dbReference>
<evidence type="ECO:0000256" key="4">
    <source>
        <dbReference type="ARBA" id="ARBA00022475"/>
    </source>
</evidence>
<keyword evidence="13 17" id="KW-0472">Membrane</keyword>
<keyword evidence="9 22" id="KW-0418">Kinase</keyword>
<dbReference type="CDD" id="cd17546">
    <property type="entry name" value="REC_hyHK_CKI1_RcsC-like"/>
    <property type="match status" value="1"/>
</dbReference>
<dbReference type="InterPro" id="IPR003594">
    <property type="entry name" value="HATPase_dom"/>
</dbReference>
<feature type="modified residue" description="4-aspartylphosphate" evidence="15">
    <location>
        <position position="549"/>
    </location>
</feature>
<evidence type="ECO:0000256" key="5">
    <source>
        <dbReference type="ARBA" id="ARBA00022553"/>
    </source>
</evidence>
<reference evidence="22 23" key="1">
    <citation type="submission" date="2019-07" db="EMBL/GenBank/DDBJ databases">
        <title>Whole genome shotgun sequence of Aliivibrio fischeri NBRC 101058.</title>
        <authorList>
            <person name="Hosoyama A."/>
            <person name="Uohara A."/>
            <person name="Ohji S."/>
            <person name="Ichikawa N."/>
        </authorList>
    </citation>
    <scope>NUCLEOTIDE SEQUENCE [LARGE SCALE GENOMIC DNA]</scope>
    <source>
        <strain evidence="22 23">NBRC 101058</strain>
    </source>
</reference>
<dbReference type="PROSITE" id="PS50110">
    <property type="entry name" value="RESPONSE_REGULATORY"/>
    <property type="match status" value="1"/>
</dbReference>
<feature type="modified residue" description="Phosphohistidine" evidence="14">
    <location>
        <position position="705"/>
    </location>
</feature>
<dbReference type="SMART" id="SM00448">
    <property type="entry name" value="REC"/>
    <property type="match status" value="1"/>
</dbReference>
<dbReference type="Gene3D" id="3.40.50.2300">
    <property type="match status" value="1"/>
</dbReference>
<dbReference type="Gene3D" id="1.10.287.130">
    <property type="match status" value="1"/>
</dbReference>
<evidence type="ECO:0000256" key="13">
    <source>
        <dbReference type="ARBA" id="ARBA00023136"/>
    </source>
</evidence>
<evidence type="ECO:0000256" key="2">
    <source>
        <dbReference type="ARBA" id="ARBA00004651"/>
    </source>
</evidence>
<keyword evidence="7 17" id="KW-0812">Transmembrane</keyword>
<dbReference type="Proteomes" id="UP000321787">
    <property type="component" value="Unassembled WGS sequence"/>
</dbReference>
<organism evidence="22 23">
    <name type="scientific">Aliivibrio fischeri</name>
    <name type="common">Vibrio fischeri</name>
    <dbReference type="NCBI Taxonomy" id="668"/>
    <lineage>
        <taxon>Bacteria</taxon>
        <taxon>Pseudomonadati</taxon>
        <taxon>Pseudomonadota</taxon>
        <taxon>Gammaproteobacteria</taxon>
        <taxon>Vibrionales</taxon>
        <taxon>Vibrionaceae</taxon>
        <taxon>Aliivibrio</taxon>
    </lineage>
</organism>
<dbReference type="PANTHER" id="PTHR45339:SF1">
    <property type="entry name" value="HYBRID SIGNAL TRANSDUCTION HISTIDINE KINASE J"/>
    <property type="match status" value="1"/>
</dbReference>
<dbReference type="InterPro" id="IPR005467">
    <property type="entry name" value="His_kinase_dom"/>
</dbReference>
<dbReference type="CDD" id="cd06225">
    <property type="entry name" value="HAMP"/>
    <property type="match status" value="1"/>
</dbReference>
<dbReference type="InterPro" id="IPR003660">
    <property type="entry name" value="HAMP_dom"/>
</dbReference>
<feature type="domain" description="Histidine kinase" evidence="18">
    <location>
        <begin position="247"/>
        <end position="467"/>
    </location>
</feature>
<evidence type="ECO:0000256" key="6">
    <source>
        <dbReference type="ARBA" id="ARBA00022679"/>
    </source>
</evidence>
<dbReference type="InterPro" id="IPR036641">
    <property type="entry name" value="HPT_dom_sf"/>
</dbReference>
<dbReference type="Pfam" id="PF00512">
    <property type="entry name" value="HisKA"/>
    <property type="match status" value="1"/>
</dbReference>
<evidence type="ECO:0000259" key="20">
    <source>
        <dbReference type="PROSITE" id="PS50885"/>
    </source>
</evidence>
<dbReference type="GO" id="GO:0005524">
    <property type="term" value="F:ATP binding"/>
    <property type="evidence" value="ECO:0007669"/>
    <property type="project" value="UniProtKB-KW"/>
</dbReference>
<feature type="transmembrane region" description="Helical" evidence="17">
    <location>
        <begin position="7"/>
        <end position="27"/>
    </location>
</feature>
<dbReference type="Pfam" id="PF01627">
    <property type="entry name" value="Hpt"/>
    <property type="match status" value="1"/>
</dbReference>
<evidence type="ECO:0000256" key="12">
    <source>
        <dbReference type="ARBA" id="ARBA00023012"/>
    </source>
</evidence>
<dbReference type="SUPFAM" id="SSF52172">
    <property type="entry name" value="CheY-like"/>
    <property type="match status" value="1"/>
</dbReference>
<dbReference type="EC" id="2.7.13.3" evidence="3"/>
<dbReference type="InterPro" id="IPR036097">
    <property type="entry name" value="HisK_dim/P_sf"/>
</dbReference>
<dbReference type="InterPro" id="IPR008207">
    <property type="entry name" value="Sig_transdc_His_kin_Hpt_dom"/>
</dbReference>
<dbReference type="InterPro" id="IPR003661">
    <property type="entry name" value="HisK_dim/P_dom"/>
</dbReference>
<protein>
    <recommendedName>
        <fullName evidence="3">histidine kinase</fullName>
        <ecNumber evidence="3">2.7.13.3</ecNumber>
    </recommendedName>
</protein>
<evidence type="ECO:0000256" key="15">
    <source>
        <dbReference type="PROSITE-ProRule" id="PRU00169"/>
    </source>
</evidence>
<dbReference type="FunFam" id="1.10.287.130:FF:000004">
    <property type="entry name" value="Ethylene receptor 1"/>
    <property type="match status" value="1"/>
</dbReference>
<dbReference type="Gene3D" id="3.30.565.10">
    <property type="entry name" value="Histidine kinase-like ATPase, C-terminal domain"/>
    <property type="match status" value="1"/>
</dbReference>
<evidence type="ECO:0000256" key="11">
    <source>
        <dbReference type="ARBA" id="ARBA00022989"/>
    </source>
</evidence>
<dbReference type="SMART" id="SM00387">
    <property type="entry name" value="HATPase_c"/>
    <property type="match status" value="1"/>
</dbReference>
<dbReference type="SUPFAM" id="SSF47226">
    <property type="entry name" value="Histidine-containing phosphotransfer domain, HPT domain"/>
    <property type="match status" value="1"/>
</dbReference>
<dbReference type="Gene3D" id="6.10.340.10">
    <property type="match status" value="1"/>
</dbReference>
<evidence type="ECO:0000259" key="19">
    <source>
        <dbReference type="PROSITE" id="PS50110"/>
    </source>
</evidence>
<keyword evidence="8" id="KW-0547">Nucleotide-binding</keyword>
<accession>A0A510UL95</accession>
<dbReference type="InterPro" id="IPR036890">
    <property type="entry name" value="HATPase_C_sf"/>
</dbReference>
<dbReference type="GO" id="GO:0000155">
    <property type="term" value="F:phosphorelay sensor kinase activity"/>
    <property type="evidence" value="ECO:0007669"/>
    <property type="project" value="InterPro"/>
</dbReference>
<evidence type="ECO:0000256" key="3">
    <source>
        <dbReference type="ARBA" id="ARBA00012438"/>
    </source>
</evidence>
<dbReference type="PROSITE" id="PS50894">
    <property type="entry name" value="HPT"/>
    <property type="match status" value="1"/>
</dbReference>
<dbReference type="SUPFAM" id="SSF47384">
    <property type="entry name" value="Homodimeric domain of signal transducing histidine kinase"/>
    <property type="match status" value="1"/>
</dbReference>
<keyword evidence="12" id="KW-0902">Two-component regulatory system</keyword>
<dbReference type="CDD" id="cd00082">
    <property type="entry name" value="HisKA"/>
    <property type="match status" value="1"/>
</dbReference>
<dbReference type="InterPro" id="IPR004358">
    <property type="entry name" value="Sig_transdc_His_kin-like_C"/>
</dbReference>
<feature type="domain" description="HPt" evidence="21">
    <location>
        <begin position="666"/>
        <end position="766"/>
    </location>
</feature>
<feature type="domain" description="Response regulatory" evidence="19">
    <location>
        <begin position="500"/>
        <end position="617"/>
    </location>
</feature>
<dbReference type="PROSITE" id="PS50109">
    <property type="entry name" value="HIS_KIN"/>
    <property type="match status" value="1"/>
</dbReference>
<sequence>MTFRLKTIIGISIIQCIMLLILVFSSVKFISDSNEQRLVARANASVHMFSNAIKDPIINNQYDKVVSLMDDFIALEKICYIRIFHEDGSLIVEGGPKLHEVANPDSSILHNASDGTYDVILPIIADDKTLGKVEIGFGTHGENTFLSQAKSWIFAIASIELIFVIGLSFLLGNALTRNLHKLKKAVNTVANKGPGAQVDISSTGDLGDVAQAFNTMSLKLEQNYQDLQQARNEAEAANKSKSRFLASMSHEIRTPMNAVLGLLAILKDTSLKPNQKELVNTATDSSELLLSIINDILDFSRMEANTFYLENHTFNMHESLNSVLKTFHPQAQNKQLELSLVIADNVPVYVQGDAHRLRQILLNLVGNSLKFTDNGQIQILVNAKEHEGRIQLHCSVQDSGIGIQPEQLEYLFDEFTMADSSFSRTHEGSGLGLAICQRLVHMMDGTITVNSQYGLGSEFSFNIQLDKATTKEINRLLSNEKIEQQRNVEQQKSCVFSDANILVVEDNHANQIVIKNTLNYAGYSIDIAQNGKEAITKAINTQYDLIFMDISMPEMDGMTATKKIRSLSDTHQNMPIIALTAHALSGDKERFIEAGMTDYLSKPFSRSNLLECLAKYLLKEGKQDTSFCQECDLCEFNESTEEHKNMDNELLLVDEQIIQQIITDTDASVMPELIRFYIIESKERVETISSAAKNKDLYALEFEAHTLGSSALTLGNVALSTLAREIEIHCINQQFDDALEKAAHLPDLATLSLNALEQRNKQGFSK</sequence>
<evidence type="ECO:0000256" key="1">
    <source>
        <dbReference type="ARBA" id="ARBA00000085"/>
    </source>
</evidence>
<evidence type="ECO:0000256" key="7">
    <source>
        <dbReference type="ARBA" id="ARBA00022692"/>
    </source>
</evidence>
<dbReference type="RefSeq" id="WP_146865783.1">
    <property type="nucleotide sequence ID" value="NZ_BJTZ01000028.1"/>
</dbReference>
<dbReference type="Gene3D" id="1.20.120.160">
    <property type="entry name" value="HPT domain"/>
    <property type="match status" value="1"/>
</dbReference>
<dbReference type="Pfam" id="PF00072">
    <property type="entry name" value="Response_reg"/>
    <property type="match status" value="1"/>
</dbReference>
<keyword evidence="11 17" id="KW-1133">Transmembrane helix</keyword>
<gene>
    <name evidence="22" type="primary">sypF</name>
    <name evidence="22" type="ORF">AFI02nite_33550</name>
</gene>
<feature type="transmembrane region" description="Helical" evidence="17">
    <location>
        <begin position="152"/>
        <end position="175"/>
    </location>
</feature>
<dbReference type="GO" id="GO:0005886">
    <property type="term" value="C:plasma membrane"/>
    <property type="evidence" value="ECO:0007669"/>
    <property type="project" value="UniProtKB-SubCell"/>
</dbReference>
<dbReference type="PROSITE" id="PS50885">
    <property type="entry name" value="HAMP"/>
    <property type="match status" value="1"/>
</dbReference>
<name>A0A510UL95_ALIFS</name>
<evidence type="ECO:0000256" key="9">
    <source>
        <dbReference type="ARBA" id="ARBA00022777"/>
    </source>
</evidence>
<dbReference type="Pfam" id="PF00672">
    <property type="entry name" value="HAMP"/>
    <property type="match status" value="1"/>
</dbReference>
<comment type="catalytic activity">
    <reaction evidence="1">
        <text>ATP + protein L-histidine = ADP + protein N-phospho-L-histidine.</text>
        <dbReference type="EC" id="2.7.13.3"/>
    </reaction>
</comment>